<name>A0A1T3P7V6_9ACTN</name>
<dbReference type="AlphaFoldDB" id="A0A1T3P7V6"/>
<dbReference type="Pfam" id="PF00929">
    <property type="entry name" value="RNase_T"/>
    <property type="match status" value="1"/>
</dbReference>
<dbReference type="InterPro" id="IPR036397">
    <property type="entry name" value="RNaseH_sf"/>
</dbReference>
<organism evidence="2 3">
    <name type="scientific">Embleya scabrispora</name>
    <dbReference type="NCBI Taxonomy" id="159449"/>
    <lineage>
        <taxon>Bacteria</taxon>
        <taxon>Bacillati</taxon>
        <taxon>Actinomycetota</taxon>
        <taxon>Actinomycetes</taxon>
        <taxon>Kitasatosporales</taxon>
        <taxon>Streptomycetaceae</taxon>
        <taxon>Embleya</taxon>
    </lineage>
</organism>
<evidence type="ECO:0000259" key="1">
    <source>
        <dbReference type="SMART" id="SM00479"/>
    </source>
</evidence>
<sequence length="239" mass="26084">MGGVASAPWHTGCLASYDCETTGVDVDTARIVTAALVVPGREPVLWLADPGIDIPDEAAAVHGVSTEHAREHGQPAALVIDDICERLADEVATRSVLIIMNAPYDLTVLDRECRRHDLPTLVDRLEGQEPHVVDPLVLDRAADKWRKGSRKLDALAAHYGVKFDRAHAADADAQAALDVAVRIAEKFTELQVPAAQLHAWQVVWHARWAASFEEYLRRKDPTAAIDRSWPVVPYAGGVS</sequence>
<dbReference type="GO" id="GO:0003676">
    <property type="term" value="F:nucleic acid binding"/>
    <property type="evidence" value="ECO:0007669"/>
    <property type="project" value="InterPro"/>
</dbReference>
<dbReference type="GO" id="GO:0004527">
    <property type="term" value="F:exonuclease activity"/>
    <property type="evidence" value="ECO:0007669"/>
    <property type="project" value="UniProtKB-ARBA"/>
</dbReference>
<accession>A0A1T3P7V6</accession>
<dbReference type="InterPro" id="IPR013520">
    <property type="entry name" value="Ribonucl_H"/>
</dbReference>
<gene>
    <name evidence="2" type="ORF">B4N89_20795</name>
</gene>
<feature type="domain" description="Exonuclease" evidence="1">
    <location>
        <begin position="13"/>
        <end position="189"/>
    </location>
</feature>
<dbReference type="SMART" id="SM00479">
    <property type="entry name" value="EXOIII"/>
    <property type="match status" value="1"/>
</dbReference>
<dbReference type="OrthoDB" id="9791657at2"/>
<dbReference type="CDD" id="cd06127">
    <property type="entry name" value="DEDDh"/>
    <property type="match status" value="1"/>
</dbReference>
<dbReference type="STRING" id="159449.B4N89_20795"/>
<dbReference type="Proteomes" id="UP000190037">
    <property type="component" value="Unassembled WGS sequence"/>
</dbReference>
<comment type="caution">
    <text evidence="2">The sequence shown here is derived from an EMBL/GenBank/DDBJ whole genome shotgun (WGS) entry which is preliminary data.</text>
</comment>
<reference evidence="2 3" key="1">
    <citation type="submission" date="2017-03" db="EMBL/GenBank/DDBJ databases">
        <title>Draft genome sequence of Streptomyces scabrisporus NF3, endophyte isolated from Amphipterygium adstringens.</title>
        <authorList>
            <person name="Vazquez M."/>
            <person name="Ceapa C.D."/>
            <person name="Rodriguez Luna D."/>
            <person name="Sanchez Esquivel S."/>
        </authorList>
    </citation>
    <scope>NUCLEOTIDE SEQUENCE [LARGE SCALE GENOMIC DNA]</scope>
    <source>
        <strain evidence="2 3">NF3</strain>
    </source>
</reference>
<evidence type="ECO:0000313" key="3">
    <source>
        <dbReference type="Proteomes" id="UP000190037"/>
    </source>
</evidence>
<dbReference type="Gene3D" id="3.30.420.10">
    <property type="entry name" value="Ribonuclease H-like superfamily/Ribonuclease H"/>
    <property type="match status" value="1"/>
</dbReference>
<keyword evidence="3" id="KW-1185">Reference proteome</keyword>
<dbReference type="NCBIfam" id="NF005927">
    <property type="entry name" value="PRK07942.1"/>
    <property type="match status" value="1"/>
</dbReference>
<dbReference type="SUPFAM" id="SSF53098">
    <property type="entry name" value="Ribonuclease H-like"/>
    <property type="match status" value="1"/>
</dbReference>
<dbReference type="EMBL" id="MWQN01000001">
    <property type="protein sequence ID" value="OPC85179.1"/>
    <property type="molecule type" value="Genomic_DNA"/>
</dbReference>
<proteinExistence type="predicted"/>
<dbReference type="InterPro" id="IPR012337">
    <property type="entry name" value="RNaseH-like_sf"/>
</dbReference>
<protein>
    <recommendedName>
        <fullName evidence="1">Exonuclease domain-containing protein</fullName>
    </recommendedName>
</protein>
<evidence type="ECO:0000313" key="2">
    <source>
        <dbReference type="EMBL" id="OPC85179.1"/>
    </source>
</evidence>